<protein>
    <recommendedName>
        <fullName evidence="3">SGNH hydrolase-type esterase domain-containing protein</fullName>
    </recommendedName>
</protein>
<dbReference type="RefSeq" id="WP_017181756.1">
    <property type="nucleotide sequence ID" value="NZ_CP022745.1"/>
</dbReference>
<organism evidence="1 2">
    <name type="scientific">Sphingobium xenophagum</name>
    <dbReference type="NCBI Taxonomy" id="121428"/>
    <lineage>
        <taxon>Bacteria</taxon>
        <taxon>Pseudomonadati</taxon>
        <taxon>Pseudomonadota</taxon>
        <taxon>Alphaproteobacteria</taxon>
        <taxon>Sphingomonadales</taxon>
        <taxon>Sphingomonadaceae</taxon>
        <taxon>Sphingobium</taxon>
    </lineage>
</organism>
<reference evidence="1 2" key="1">
    <citation type="submission" date="2017-08" db="EMBL/GenBank/DDBJ databases">
        <title>Whole Genome Sequence of Sphingobium hydrophobicum C1: Insights into Adaption to the Electronic-waste Contaminated Sediment.</title>
        <authorList>
            <person name="Song D."/>
            <person name="Chen X."/>
            <person name="Xu M."/>
        </authorList>
    </citation>
    <scope>NUCLEOTIDE SEQUENCE [LARGE SCALE GENOMIC DNA]</scope>
    <source>
        <strain evidence="1 2">C1</strain>
    </source>
</reference>
<evidence type="ECO:0008006" key="3">
    <source>
        <dbReference type="Google" id="ProtNLM"/>
    </source>
</evidence>
<accession>A0A249MSI7</accession>
<dbReference type="Proteomes" id="UP000217141">
    <property type="component" value="Chromosome I"/>
</dbReference>
<evidence type="ECO:0000313" key="2">
    <source>
        <dbReference type="Proteomes" id="UP000217141"/>
    </source>
</evidence>
<dbReference type="KEGG" id="shyd:CJD35_06640"/>
<dbReference type="AlphaFoldDB" id="A0A249MSI7"/>
<sequence>MTRLGYGFGRGARGPATARPEALWRLATVRAGESAYGIGNVSTSNSARTSGRIRDMLSNAHMTALRYADAAFIIGSDQAETAVSPQSIQRALEIGPAVGRVTWSGSAIGTIPGGALLWSDDLLPGALGLSEFPPGAMVWHRSMKDNLVGDTRANFPMTGPGTPEGEDQRGTTIGVDRLMQTGALPADGGARAQIDGAPGVLIGLAKDHGPTVLVGGDSRFYGVSGNAGPGTGTAGGPPRMALEQAGIPHAMQARSGSKIQDFVAGDFAKPVLRIGIIAYVSDILCNWSVNDMSNGRTASQILGDIAALVAKAKAINPQVRIWWTTMAPSTNGSNIPVGLYANSANDGRQAFNNEIRTNFAVYGLSGLVDISAAVEDPTQTDRWADFANDSSDGLHSRQTGQAKEAAVIKAWADALPAPLAAY</sequence>
<proteinExistence type="predicted"/>
<dbReference type="Gene3D" id="3.40.50.1110">
    <property type="entry name" value="SGNH hydrolase"/>
    <property type="match status" value="1"/>
</dbReference>
<dbReference type="InterPro" id="IPR036514">
    <property type="entry name" value="SGNH_hydro_sf"/>
</dbReference>
<dbReference type="GO" id="GO:0016788">
    <property type="term" value="F:hydrolase activity, acting on ester bonds"/>
    <property type="evidence" value="ECO:0007669"/>
    <property type="project" value="UniProtKB-ARBA"/>
</dbReference>
<name>A0A249MSI7_SPHXE</name>
<evidence type="ECO:0000313" key="1">
    <source>
        <dbReference type="EMBL" id="ASY44154.1"/>
    </source>
</evidence>
<dbReference type="SUPFAM" id="SSF52266">
    <property type="entry name" value="SGNH hydrolase"/>
    <property type="match status" value="1"/>
</dbReference>
<gene>
    <name evidence="1" type="ORF">CJD35_06640</name>
</gene>
<dbReference type="EMBL" id="CP022745">
    <property type="protein sequence ID" value="ASY44154.1"/>
    <property type="molecule type" value="Genomic_DNA"/>
</dbReference>